<dbReference type="Proteomes" id="UP000240424">
    <property type="component" value="Unassembled WGS sequence"/>
</dbReference>
<dbReference type="Gene3D" id="3.10.580.10">
    <property type="entry name" value="CBS-domain"/>
    <property type="match status" value="1"/>
</dbReference>
<feature type="compositionally biased region" description="Basic residues" evidence="3">
    <location>
        <begin position="1"/>
        <end position="10"/>
    </location>
</feature>
<accession>A0A2U3PIB5</accession>
<name>A0A2U3PIB5_9MYCO</name>
<evidence type="ECO:0000256" key="2">
    <source>
        <dbReference type="PROSITE-ProRule" id="PRU00703"/>
    </source>
</evidence>
<dbReference type="InterPro" id="IPR051257">
    <property type="entry name" value="Diverse_CBS-Domain"/>
</dbReference>
<evidence type="ECO:0000259" key="4">
    <source>
        <dbReference type="PROSITE" id="PS51371"/>
    </source>
</evidence>
<feature type="region of interest" description="Disordered" evidence="3">
    <location>
        <begin position="1"/>
        <end position="25"/>
    </location>
</feature>
<keyword evidence="6" id="KW-1185">Reference proteome</keyword>
<dbReference type="InterPro" id="IPR046342">
    <property type="entry name" value="CBS_dom_sf"/>
</dbReference>
<dbReference type="EMBL" id="FUEZ01000004">
    <property type="protein sequence ID" value="SPM43395.1"/>
    <property type="molecule type" value="Genomic_DNA"/>
</dbReference>
<dbReference type="InterPro" id="IPR000644">
    <property type="entry name" value="CBS_dom"/>
</dbReference>
<dbReference type="AlphaFoldDB" id="A0A2U3PIB5"/>
<dbReference type="SMART" id="SM00116">
    <property type="entry name" value="CBS"/>
    <property type="match status" value="2"/>
</dbReference>
<dbReference type="PROSITE" id="PS51371">
    <property type="entry name" value="CBS"/>
    <property type="match status" value="1"/>
</dbReference>
<feature type="domain" description="CBS" evidence="4">
    <location>
        <begin position="121"/>
        <end position="175"/>
    </location>
</feature>
<dbReference type="Pfam" id="PF00571">
    <property type="entry name" value="CBS"/>
    <property type="match status" value="2"/>
</dbReference>
<dbReference type="STRING" id="1841861.GCA_900157365_03940"/>
<dbReference type="PANTHER" id="PTHR43080">
    <property type="entry name" value="CBS DOMAIN-CONTAINING PROTEIN CBSX3, MITOCHONDRIAL"/>
    <property type="match status" value="1"/>
</dbReference>
<proteinExistence type="predicted"/>
<evidence type="ECO:0000313" key="5">
    <source>
        <dbReference type="EMBL" id="SPM43395.1"/>
    </source>
</evidence>
<dbReference type="SUPFAM" id="SSF54631">
    <property type="entry name" value="CBS-domain pair"/>
    <property type="match status" value="1"/>
</dbReference>
<evidence type="ECO:0000313" key="6">
    <source>
        <dbReference type="Proteomes" id="UP000240424"/>
    </source>
</evidence>
<sequence length="175" mass="18472">MCHVPQRAHRGATAGSPPNGRSAVLSSTMRAAQLAEDFPVVTAYSDALAAARLLAEHRLPGIVVTDESGKPFAVLPASQVVRFIVPKYVQEDPSLAGVLSESMADRAADKLGGKKVRDVLPDHLANVPWAHADDTIIEVAAVMARLRSPLIAVVKDNKLVGVITASRLLDAALNT</sequence>
<evidence type="ECO:0000256" key="3">
    <source>
        <dbReference type="SAM" id="MobiDB-lite"/>
    </source>
</evidence>
<reference evidence="5 6" key="1">
    <citation type="submission" date="2017-01" db="EMBL/GenBank/DDBJ databases">
        <authorList>
            <consortium name="Urmite Genomes"/>
        </authorList>
    </citation>
    <scope>NUCLEOTIDE SEQUENCE [LARGE SCALE GENOMIC DNA]</scope>
    <source>
        <strain evidence="5 6">AB215</strain>
    </source>
</reference>
<gene>
    <name evidence="5" type="ORF">MNAB215_5621</name>
</gene>
<organism evidence="5 6">
    <name type="scientific">Mycobacterium numidiamassiliense</name>
    <dbReference type="NCBI Taxonomy" id="1841861"/>
    <lineage>
        <taxon>Bacteria</taxon>
        <taxon>Bacillati</taxon>
        <taxon>Actinomycetota</taxon>
        <taxon>Actinomycetes</taxon>
        <taxon>Mycobacteriales</taxon>
        <taxon>Mycobacteriaceae</taxon>
        <taxon>Mycobacterium</taxon>
    </lineage>
</organism>
<dbReference type="CDD" id="cd17788">
    <property type="entry name" value="CBS_pair_bac"/>
    <property type="match status" value="1"/>
</dbReference>
<dbReference type="PANTHER" id="PTHR43080:SF2">
    <property type="entry name" value="CBS DOMAIN-CONTAINING PROTEIN"/>
    <property type="match status" value="1"/>
</dbReference>
<keyword evidence="1 2" id="KW-0129">CBS domain</keyword>
<protein>
    <submittedName>
        <fullName evidence="5">CBS domain</fullName>
    </submittedName>
</protein>
<evidence type="ECO:0000256" key="1">
    <source>
        <dbReference type="ARBA" id="ARBA00023122"/>
    </source>
</evidence>